<feature type="transmembrane region" description="Helical" evidence="9">
    <location>
        <begin position="385"/>
        <end position="406"/>
    </location>
</feature>
<dbReference type="CDD" id="cd04606">
    <property type="entry name" value="CBS_pair_Mg_transporter"/>
    <property type="match status" value="1"/>
</dbReference>
<dbReference type="SMART" id="SM00116">
    <property type="entry name" value="CBS"/>
    <property type="match status" value="2"/>
</dbReference>
<dbReference type="PROSITE" id="PS51371">
    <property type="entry name" value="CBS"/>
    <property type="match status" value="2"/>
</dbReference>
<comment type="similarity">
    <text evidence="2 9">Belongs to the SLC41A transporter family.</text>
</comment>
<dbReference type="InterPro" id="IPR046342">
    <property type="entry name" value="CBS_dom_sf"/>
</dbReference>
<dbReference type="Pfam" id="PF00571">
    <property type="entry name" value="CBS"/>
    <property type="match status" value="2"/>
</dbReference>
<evidence type="ECO:0000313" key="13">
    <source>
        <dbReference type="Proteomes" id="UP000613160"/>
    </source>
</evidence>
<feature type="domain" description="CBS" evidence="11">
    <location>
        <begin position="230"/>
        <end position="286"/>
    </location>
</feature>
<dbReference type="InterPro" id="IPR036739">
    <property type="entry name" value="SLC41_membr_dom_sf"/>
</dbReference>
<dbReference type="GO" id="GO:0015095">
    <property type="term" value="F:magnesium ion transmembrane transporter activity"/>
    <property type="evidence" value="ECO:0007669"/>
    <property type="project" value="UniProtKB-UniRule"/>
</dbReference>
<keyword evidence="9" id="KW-0479">Metal-binding</keyword>
<name>A0A916YC15_9HYPH</name>
<comment type="caution">
    <text evidence="12">The sequence shown here is derived from an EMBL/GenBank/DDBJ whole genome shotgun (WGS) entry which is preliminary data.</text>
</comment>
<keyword evidence="9" id="KW-1003">Cell membrane</keyword>
<keyword evidence="6 9" id="KW-1133">Transmembrane helix</keyword>
<keyword evidence="13" id="KW-1185">Reference proteome</keyword>
<reference evidence="12" key="2">
    <citation type="submission" date="2020-09" db="EMBL/GenBank/DDBJ databases">
        <authorList>
            <person name="Sun Q."/>
            <person name="Zhou Y."/>
        </authorList>
    </citation>
    <scope>NUCLEOTIDE SEQUENCE</scope>
    <source>
        <strain evidence="12">CGMCC 1.15493</strain>
    </source>
</reference>
<evidence type="ECO:0000256" key="8">
    <source>
        <dbReference type="PROSITE-ProRule" id="PRU00703"/>
    </source>
</evidence>
<keyword evidence="7 9" id="KW-0472">Membrane</keyword>
<feature type="transmembrane region" description="Helical" evidence="9">
    <location>
        <begin position="337"/>
        <end position="364"/>
    </location>
</feature>
<dbReference type="InterPro" id="IPR038076">
    <property type="entry name" value="MgtE_N_sf"/>
</dbReference>
<evidence type="ECO:0000313" key="12">
    <source>
        <dbReference type="EMBL" id="GGD39086.1"/>
    </source>
</evidence>
<dbReference type="SUPFAM" id="SSF161093">
    <property type="entry name" value="MgtE membrane domain-like"/>
    <property type="match status" value="1"/>
</dbReference>
<dbReference type="InterPro" id="IPR006668">
    <property type="entry name" value="Mg_transptr_MgtE_intracell_dom"/>
</dbReference>
<dbReference type="SMART" id="SM00924">
    <property type="entry name" value="MgtE_N"/>
    <property type="match status" value="1"/>
</dbReference>
<dbReference type="NCBIfam" id="TIGR00400">
    <property type="entry name" value="mgtE"/>
    <property type="match status" value="1"/>
</dbReference>
<protein>
    <recommendedName>
        <fullName evidence="9">Magnesium transporter MgtE</fullName>
    </recommendedName>
</protein>
<evidence type="ECO:0000256" key="5">
    <source>
        <dbReference type="ARBA" id="ARBA00022842"/>
    </source>
</evidence>
<feature type="transmembrane region" description="Helical" evidence="9">
    <location>
        <begin position="311"/>
        <end position="331"/>
    </location>
</feature>
<dbReference type="Pfam" id="PF01769">
    <property type="entry name" value="MgtE"/>
    <property type="match status" value="1"/>
</dbReference>
<dbReference type="Gene3D" id="3.10.580.10">
    <property type="entry name" value="CBS-domain"/>
    <property type="match status" value="1"/>
</dbReference>
<accession>A0A916YC15</accession>
<organism evidence="12 13">
    <name type="scientific">Aureimonas glaciei</name>
    <dbReference type="NCBI Taxonomy" id="1776957"/>
    <lineage>
        <taxon>Bacteria</taxon>
        <taxon>Pseudomonadati</taxon>
        <taxon>Pseudomonadota</taxon>
        <taxon>Alphaproteobacteria</taxon>
        <taxon>Hyphomicrobiales</taxon>
        <taxon>Aurantimonadaceae</taxon>
        <taxon>Aureimonas</taxon>
    </lineage>
</organism>
<dbReference type="InterPro" id="IPR000644">
    <property type="entry name" value="CBS_dom"/>
</dbReference>
<dbReference type="InterPro" id="IPR006669">
    <property type="entry name" value="MgtE_transporter"/>
</dbReference>
<dbReference type="AlphaFoldDB" id="A0A916YC15"/>
<evidence type="ECO:0000259" key="11">
    <source>
        <dbReference type="PROSITE" id="PS51371"/>
    </source>
</evidence>
<keyword evidence="3 9" id="KW-0813">Transport</keyword>
<reference evidence="12" key="1">
    <citation type="journal article" date="2014" name="Int. J. Syst. Evol. Microbiol.">
        <title>Complete genome sequence of Corynebacterium casei LMG S-19264T (=DSM 44701T), isolated from a smear-ripened cheese.</title>
        <authorList>
            <consortium name="US DOE Joint Genome Institute (JGI-PGF)"/>
            <person name="Walter F."/>
            <person name="Albersmeier A."/>
            <person name="Kalinowski J."/>
            <person name="Ruckert C."/>
        </authorList>
    </citation>
    <scope>NUCLEOTIDE SEQUENCE</scope>
    <source>
        <strain evidence="12">CGMCC 1.15493</strain>
    </source>
</reference>
<evidence type="ECO:0000256" key="9">
    <source>
        <dbReference type="RuleBase" id="RU362011"/>
    </source>
</evidence>
<feature type="transmembrane region" description="Helical" evidence="9">
    <location>
        <begin position="450"/>
        <end position="473"/>
    </location>
</feature>
<feature type="domain" description="CBS" evidence="11">
    <location>
        <begin position="166"/>
        <end position="228"/>
    </location>
</feature>
<dbReference type="PANTHER" id="PTHR43773">
    <property type="entry name" value="MAGNESIUM TRANSPORTER MGTE"/>
    <property type="match status" value="1"/>
</dbReference>
<dbReference type="GO" id="GO:0005886">
    <property type="term" value="C:plasma membrane"/>
    <property type="evidence" value="ECO:0007669"/>
    <property type="project" value="UniProtKB-SubCell"/>
</dbReference>
<dbReference type="SUPFAM" id="SSF54631">
    <property type="entry name" value="CBS-domain pair"/>
    <property type="match status" value="1"/>
</dbReference>
<dbReference type="EMBL" id="BMJJ01000015">
    <property type="protein sequence ID" value="GGD39086.1"/>
    <property type="molecule type" value="Genomic_DNA"/>
</dbReference>
<dbReference type="PANTHER" id="PTHR43773:SF1">
    <property type="entry name" value="MAGNESIUM TRANSPORTER MGTE"/>
    <property type="match status" value="1"/>
</dbReference>
<dbReference type="GO" id="GO:0046872">
    <property type="term" value="F:metal ion binding"/>
    <property type="evidence" value="ECO:0007669"/>
    <property type="project" value="UniProtKB-KW"/>
</dbReference>
<evidence type="ECO:0000256" key="4">
    <source>
        <dbReference type="ARBA" id="ARBA00022692"/>
    </source>
</evidence>
<feature type="compositionally biased region" description="Low complexity" evidence="10">
    <location>
        <begin position="13"/>
        <end position="24"/>
    </location>
</feature>
<comment type="function">
    <text evidence="9">Acts as a magnesium transporter.</text>
</comment>
<dbReference type="Pfam" id="PF03448">
    <property type="entry name" value="MgtE_N"/>
    <property type="match status" value="1"/>
</dbReference>
<comment type="subcellular location">
    <subcellularLocation>
        <location evidence="9">Cell membrane</location>
        <topology evidence="9">Multi-pass membrane protein</topology>
    </subcellularLocation>
    <subcellularLocation>
        <location evidence="1">Membrane</location>
        <topology evidence="1">Multi-pass membrane protein</topology>
    </subcellularLocation>
</comment>
<feature type="region of interest" description="Disordered" evidence="10">
    <location>
        <begin position="1"/>
        <end position="24"/>
    </location>
</feature>
<feature type="transmembrane region" description="Helical" evidence="9">
    <location>
        <begin position="412"/>
        <end position="438"/>
    </location>
</feature>
<evidence type="ECO:0000256" key="3">
    <source>
        <dbReference type="ARBA" id="ARBA00022448"/>
    </source>
</evidence>
<comment type="subunit">
    <text evidence="9">Homodimer.</text>
</comment>
<dbReference type="Proteomes" id="UP000613160">
    <property type="component" value="Unassembled WGS sequence"/>
</dbReference>
<evidence type="ECO:0000256" key="2">
    <source>
        <dbReference type="ARBA" id="ARBA00009749"/>
    </source>
</evidence>
<evidence type="ECO:0000256" key="10">
    <source>
        <dbReference type="SAM" id="MobiDB-lite"/>
    </source>
</evidence>
<dbReference type="Gene3D" id="1.25.60.10">
    <property type="entry name" value="MgtE N-terminal domain-like"/>
    <property type="match status" value="1"/>
</dbReference>
<evidence type="ECO:0000256" key="6">
    <source>
        <dbReference type="ARBA" id="ARBA00022989"/>
    </source>
</evidence>
<keyword evidence="5 9" id="KW-0460">Magnesium</keyword>
<evidence type="ECO:0000256" key="7">
    <source>
        <dbReference type="ARBA" id="ARBA00023136"/>
    </source>
</evidence>
<keyword evidence="4 9" id="KW-0812">Transmembrane</keyword>
<dbReference type="Gene3D" id="1.10.357.20">
    <property type="entry name" value="SLC41 divalent cation transporters, integral membrane domain"/>
    <property type="match status" value="1"/>
</dbReference>
<dbReference type="SUPFAM" id="SSF158791">
    <property type="entry name" value="MgtE N-terminal domain-like"/>
    <property type="match status" value="1"/>
</dbReference>
<evidence type="ECO:0000256" key="1">
    <source>
        <dbReference type="ARBA" id="ARBA00004141"/>
    </source>
</evidence>
<dbReference type="InterPro" id="IPR006667">
    <property type="entry name" value="SLC41_membr_dom"/>
</dbReference>
<dbReference type="RefSeq" id="WP_188854923.1">
    <property type="nucleotide sequence ID" value="NZ_BMJJ01000015.1"/>
</dbReference>
<sequence length="478" mass="52192">MADRQPEDDVLDPPAAAEPANPSAIYDADGGFDAGYLHSVTEAIAADDAEHLKRHVVDLHESELGDLLEHLSPDDRQSLVRLMGADFDYAALTEVDEAVRLQIVDAMPNAQIAEAVRALDSDDAVYILEDLEEEDRKEILEQLPFRERIRLRRALEYPDESAGRRMQTEFVAVPPYWTVGQTIDYLRDEDGLPDNFSQIFVVDPSFKLLGAVDLDRILRMRRPATIEEIMHETRHAIPADMDQEEAAQIFEQYDLLSAAVVDATQRLVGVLTIDDVVDVIQQEAEEDLLRLGGVGDEELSDTVLTTVRSRFLWLLINLGTAILASVVIGFFDATIQQMVALAVLMPIVASMGGNAGTQTMTVAVRALATRDIDIYNAGRVIRREVLVGILNGVAFAVIIGVVAGLWFESWGIGQVIGLALIINMIAAALAGILIPLLLDRVGADPALASGTFVTTVTDVVGFFAFLGLAAWWFGLGSS</sequence>
<keyword evidence="8" id="KW-0129">CBS domain</keyword>
<gene>
    <name evidence="12" type="ORF">GCM10011335_47360</name>
</gene>
<proteinExistence type="inferred from homology"/>